<dbReference type="eggNOG" id="COG1091">
    <property type="taxonomic scope" value="Bacteria"/>
</dbReference>
<reference evidence="4 5" key="1">
    <citation type="journal article" date="2014" name="Int. J. Syst. Evol. Microbiol.">
        <title>Phylogenomics and the dynamic genome evolution of the genus Streptococcus.</title>
        <authorList>
            <consortium name="The Broad Institute Genome Sequencing Platform"/>
            <person name="Richards V.P."/>
            <person name="Palmer S.R."/>
            <person name="Pavinski Bitar P.D."/>
            <person name="Qin X."/>
            <person name="Weinstock G.M."/>
            <person name="Highlander S.K."/>
            <person name="Town C.D."/>
            <person name="Burne R.A."/>
            <person name="Stanhope M.J."/>
        </authorList>
    </citation>
    <scope>NUCLEOTIDE SEQUENCE [LARGE SCALE GENOMIC DNA]</scope>
    <source>
        <strain evidence="4 5">NCTC 11558</strain>
    </source>
</reference>
<keyword evidence="2 4" id="KW-0560">Oxidoreductase</keyword>
<dbReference type="GO" id="GO:0008831">
    <property type="term" value="F:dTDP-4-dehydrorhamnose reductase activity"/>
    <property type="evidence" value="ECO:0007669"/>
    <property type="project" value="UniProtKB-EC"/>
</dbReference>
<evidence type="ECO:0000313" key="4">
    <source>
        <dbReference type="EMBL" id="EHJ52969.1"/>
    </source>
</evidence>
<dbReference type="InterPro" id="IPR029903">
    <property type="entry name" value="RmlD-like-bd"/>
</dbReference>
<dbReference type="Gene3D" id="3.90.25.10">
    <property type="entry name" value="UDP-galactose 4-epimerase, domain 1"/>
    <property type="match status" value="1"/>
</dbReference>
<keyword evidence="5" id="KW-1185">Reference proteome</keyword>
<evidence type="ECO:0000256" key="1">
    <source>
        <dbReference type="ARBA" id="ARBA00010944"/>
    </source>
</evidence>
<dbReference type="SUPFAM" id="SSF51735">
    <property type="entry name" value="NAD(P)-binding Rossmann-fold domains"/>
    <property type="match status" value="1"/>
</dbReference>
<feature type="domain" description="RmlD-like substrate binding" evidence="3">
    <location>
        <begin position="2"/>
        <end position="280"/>
    </location>
</feature>
<keyword evidence="2" id="KW-0521">NADP</keyword>
<dbReference type="EMBL" id="AEUW02000001">
    <property type="protein sequence ID" value="EHJ52969.1"/>
    <property type="molecule type" value="Genomic_DNA"/>
</dbReference>
<gene>
    <name evidence="4" type="primary">rfbD</name>
    <name evidence="4" type="ORF">STRMA_0493</name>
</gene>
<evidence type="ECO:0000256" key="2">
    <source>
        <dbReference type="RuleBase" id="RU364082"/>
    </source>
</evidence>
<comment type="function">
    <text evidence="2">Catalyzes the reduction of dTDP-6-deoxy-L-lyxo-4-hexulose to yield dTDP-L-rhamnose.</text>
</comment>
<evidence type="ECO:0000313" key="5">
    <source>
        <dbReference type="Proteomes" id="UP000003573"/>
    </source>
</evidence>
<dbReference type="UniPathway" id="UPA00124"/>
<dbReference type="Gene3D" id="3.40.50.720">
    <property type="entry name" value="NAD(P)-binding Rossmann-like Domain"/>
    <property type="match status" value="1"/>
</dbReference>
<dbReference type="PANTHER" id="PTHR10491">
    <property type="entry name" value="DTDP-4-DEHYDRORHAMNOSE REDUCTASE"/>
    <property type="match status" value="1"/>
</dbReference>
<dbReference type="PANTHER" id="PTHR10491:SF4">
    <property type="entry name" value="METHIONINE ADENOSYLTRANSFERASE 2 SUBUNIT BETA"/>
    <property type="match status" value="1"/>
</dbReference>
<dbReference type="EC" id="1.1.1.133" evidence="2"/>
<evidence type="ECO:0000259" key="3">
    <source>
        <dbReference type="Pfam" id="PF04321"/>
    </source>
</evidence>
<dbReference type="STRING" id="764298.STRMA_0493"/>
<dbReference type="NCBIfam" id="TIGR01214">
    <property type="entry name" value="rmlD"/>
    <property type="match status" value="1"/>
</dbReference>
<dbReference type="OrthoDB" id="9803892at2"/>
<comment type="similarity">
    <text evidence="1 2">Belongs to the dTDP-4-dehydrorhamnose reductase family.</text>
</comment>
<comment type="pathway">
    <text evidence="2">Carbohydrate biosynthesis; dTDP-L-rhamnose biosynthesis.</text>
</comment>
<protein>
    <recommendedName>
        <fullName evidence="2">dTDP-4-dehydrorhamnose reductase</fullName>
        <ecNumber evidence="2">1.1.1.133</ecNumber>
    </recommendedName>
</protein>
<dbReference type="RefSeq" id="WP_003081637.1">
    <property type="nucleotide sequence ID" value="NZ_AEUW02000001.1"/>
</dbReference>
<name>G5JZ76_9STRE</name>
<proteinExistence type="inferred from homology"/>
<dbReference type="CDD" id="cd05254">
    <property type="entry name" value="dTDP_HR_like_SDR_e"/>
    <property type="match status" value="1"/>
</dbReference>
<organism evidence="4 5">
    <name type="scientific">Streptococcus macacae NCTC 11558</name>
    <dbReference type="NCBI Taxonomy" id="764298"/>
    <lineage>
        <taxon>Bacteria</taxon>
        <taxon>Bacillati</taxon>
        <taxon>Bacillota</taxon>
        <taxon>Bacilli</taxon>
        <taxon>Lactobacillales</taxon>
        <taxon>Streptococcaceae</taxon>
        <taxon>Streptococcus</taxon>
    </lineage>
</organism>
<dbReference type="AlphaFoldDB" id="G5JZ76"/>
<dbReference type="GO" id="GO:0005829">
    <property type="term" value="C:cytosol"/>
    <property type="evidence" value="ECO:0007669"/>
    <property type="project" value="TreeGrafter"/>
</dbReference>
<dbReference type="Pfam" id="PF04321">
    <property type="entry name" value="RmlD_sub_bind"/>
    <property type="match status" value="1"/>
</dbReference>
<dbReference type="Proteomes" id="UP000003573">
    <property type="component" value="Unassembled WGS sequence"/>
</dbReference>
<dbReference type="GO" id="GO:0019305">
    <property type="term" value="P:dTDP-rhamnose biosynthetic process"/>
    <property type="evidence" value="ECO:0007669"/>
    <property type="project" value="UniProtKB-UniPathway"/>
</dbReference>
<sequence length="284" mass="32440">MILITGSNGQLGTELRYLLDERDEEYVAVDVAEMDITKAEKVDEVFAQVRPTLVYHCAAFTAVDAAEDEGKELDYAINVTGTENIAQACKKYDAALVYVSTDYVFNGEKPIGQEWEVDDKTDPQTEYGRTKRLGEEAVEETLDRFYIIRTAWVFGNYGKNFVFTMQNLAKKHNTLTVVNDQHGRPTWTRTLAEFMTYLAENQKDFGYYHLSNDAKEDTTWYDFAAEILKDTDVVVKPVDSSQFPAKAKRPFNSTMSLKKAKATGFVIPTWQEALQEFYKQDVKK</sequence>
<dbReference type="FunFam" id="3.40.50.720:FF:000159">
    <property type="entry name" value="dTDP-4-dehydrorhamnose reductase"/>
    <property type="match status" value="1"/>
</dbReference>
<dbReference type="InterPro" id="IPR036291">
    <property type="entry name" value="NAD(P)-bd_dom_sf"/>
</dbReference>
<accession>G5JZ76</accession>
<dbReference type="InterPro" id="IPR005913">
    <property type="entry name" value="dTDP_dehydrorham_reduct"/>
</dbReference>
<comment type="caution">
    <text evidence="4">The sequence shown here is derived from an EMBL/GenBank/DDBJ whole genome shotgun (WGS) entry which is preliminary data.</text>
</comment>